<proteinExistence type="predicted"/>
<sequence>MQSPHYRRIELQSPADLTYLYTNTVALSRQKLDLHFPPSAYSDGDNPDPMKERVKELVDQFIRQTYTYASDSITINGLESNSSATNNHSTSQGPFPFPSAFSAPETIEYETYDGNLASRVSSLYAQLESLTTTVAQLRRDAPRKAARTFADTLNDALNKDDAGFEAAAFAHTKQGGQQQQQQQQQQEEDSSKMDIDPNPEWKLDIPFGTDSERERWHSGEMAEVYADTLRTLLRLQGEEEEGRAGDGDDDRNTKAISTTIATAERAERAVEFVERM</sequence>
<dbReference type="InterPro" id="IPR013950">
    <property type="entry name" value="Mis14/Nsl1"/>
</dbReference>
<gene>
    <name evidence="2" type="ORF">UA08_05572</name>
</gene>
<evidence type="ECO:0008006" key="4">
    <source>
        <dbReference type="Google" id="ProtNLM"/>
    </source>
</evidence>
<dbReference type="GO" id="GO:0000444">
    <property type="term" value="C:MIS12/MIND type complex"/>
    <property type="evidence" value="ECO:0007669"/>
    <property type="project" value="TreeGrafter"/>
</dbReference>
<reference evidence="2 3" key="1">
    <citation type="submission" date="2015-06" db="EMBL/GenBank/DDBJ databases">
        <title>Talaromyces atroroseus IBT 11181 draft genome.</title>
        <authorList>
            <person name="Rasmussen K.B."/>
            <person name="Rasmussen S."/>
            <person name="Petersen B."/>
            <person name="Sicheritz-Ponten T."/>
            <person name="Mortensen U.H."/>
            <person name="Thrane U."/>
        </authorList>
    </citation>
    <scope>NUCLEOTIDE SEQUENCE [LARGE SCALE GENOMIC DNA]</scope>
    <source>
        <strain evidence="2 3">IBT 11181</strain>
    </source>
</reference>
<protein>
    <recommendedName>
        <fullName evidence="4">Kinetochore protein mis14</fullName>
    </recommendedName>
</protein>
<dbReference type="RefSeq" id="XP_020118960.1">
    <property type="nucleotide sequence ID" value="XM_020267857.1"/>
</dbReference>
<organism evidence="2 3">
    <name type="scientific">Talaromyces atroroseus</name>
    <dbReference type="NCBI Taxonomy" id="1441469"/>
    <lineage>
        <taxon>Eukaryota</taxon>
        <taxon>Fungi</taxon>
        <taxon>Dikarya</taxon>
        <taxon>Ascomycota</taxon>
        <taxon>Pezizomycotina</taxon>
        <taxon>Eurotiomycetes</taxon>
        <taxon>Eurotiomycetidae</taxon>
        <taxon>Eurotiales</taxon>
        <taxon>Trichocomaceae</taxon>
        <taxon>Talaromyces</taxon>
        <taxon>Talaromyces sect. Trachyspermi</taxon>
    </lineage>
</organism>
<dbReference type="STRING" id="1441469.A0A225ATB5"/>
<dbReference type="Proteomes" id="UP000214365">
    <property type="component" value="Unassembled WGS sequence"/>
</dbReference>
<keyword evidence="3" id="KW-1185">Reference proteome</keyword>
<accession>A0A225ATB5</accession>
<dbReference type="PANTHER" id="PTHR31749">
    <property type="entry name" value="KINETOCHORE-ASSOCIATED PROTEIN NSL1 HOMOLOG"/>
    <property type="match status" value="1"/>
</dbReference>
<dbReference type="GO" id="GO:0000070">
    <property type="term" value="P:mitotic sister chromatid segregation"/>
    <property type="evidence" value="ECO:0007669"/>
    <property type="project" value="InterPro"/>
</dbReference>
<evidence type="ECO:0000313" key="2">
    <source>
        <dbReference type="EMBL" id="OKL58839.1"/>
    </source>
</evidence>
<evidence type="ECO:0000313" key="3">
    <source>
        <dbReference type="Proteomes" id="UP000214365"/>
    </source>
</evidence>
<dbReference type="EMBL" id="LFMY01000008">
    <property type="protein sequence ID" value="OKL58839.1"/>
    <property type="molecule type" value="Genomic_DNA"/>
</dbReference>
<dbReference type="GeneID" id="31005328"/>
<name>A0A225ATB5_TALAT</name>
<comment type="caution">
    <text evidence="2">The sequence shown here is derived from an EMBL/GenBank/DDBJ whole genome shotgun (WGS) entry which is preliminary data.</text>
</comment>
<dbReference type="Pfam" id="PF08641">
    <property type="entry name" value="Mis14"/>
    <property type="match status" value="1"/>
</dbReference>
<evidence type="ECO:0000256" key="1">
    <source>
        <dbReference type="SAM" id="MobiDB-lite"/>
    </source>
</evidence>
<feature type="compositionally biased region" description="Basic and acidic residues" evidence="1">
    <location>
        <begin position="189"/>
        <end position="203"/>
    </location>
</feature>
<dbReference type="AlphaFoldDB" id="A0A225ATB5"/>
<feature type="compositionally biased region" description="Low complexity" evidence="1">
    <location>
        <begin position="174"/>
        <end position="185"/>
    </location>
</feature>
<feature type="region of interest" description="Disordered" evidence="1">
    <location>
        <begin position="170"/>
        <end position="205"/>
    </location>
</feature>
<dbReference type="OrthoDB" id="2135762at2759"/>
<dbReference type="PANTHER" id="PTHR31749:SF3">
    <property type="entry name" value="KINETOCHORE-ASSOCIATED PROTEIN NSL1 HOMOLOG"/>
    <property type="match status" value="1"/>
</dbReference>